<evidence type="ECO:0000313" key="3">
    <source>
        <dbReference type="Proteomes" id="UP000717328"/>
    </source>
</evidence>
<dbReference type="EMBL" id="JABCKI010000472">
    <property type="protein sequence ID" value="KAG5650361.1"/>
    <property type="molecule type" value="Genomic_DNA"/>
</dbReference>
<reference evidence="2" key="1">
    <citation type="submission" date="2021-02" db="EMBL/GenBank/DDBJ databases">
        <authorList>
            <person name="Nieuwenhuis M."/>
            <person name="Van De Peppel L.J.J."/>
        </authorList>
    </citation>
    <scope>NUCLEOTIDE SEQUENCE</scope>
    <source>
        <strain evidence="2">D49</strain>
    </source>
</reference>
<feature type="compositionally biased region" description="Pro residues" evidence="1">
    <location>
        <begin position="198"/>
        <end position="207"/>
    </location>
</feature>
<feature type="region of interest" description="Disordered" evidence="1">
    <location>
        <begin position="137"/>
        <end position="213"/>
    </location>
</feature>
<sequence>MASKKTKRKASSPAESTRPAPSRPVSPAYQAASRCNTPDQGYFDPQHAQEHLDNDSSSELEYQQEDSNPNSPRTILLKASEILQTNKEIRTLLLPSYAELILELVTKHHPLISKKILADNKAHKELTAQAVAAALAAATPPPPPPPTMEVDSPSTPTGPKPSDATPRPRGNPTSSAAPLPQGRHAPLHIPPAKRAPKPAAPPPPPTQKAPKPSYAVALGSKAPRPRKAHPPTTLVAPETAKWVFIPSNKSQLRDAAKRPSPHSIVSAMNHEFRAAAGQTYYETQIANLGDSHILAASWTVGCNLLITAVKTQDQYGLDTLAYSAVACYALFKIPAFSKGPVKVIPYRPASRLQIKGLPTWDPATNQPVKLTSVYQTLDDLGIFKGVELIKNGPNPSDVLSWARDPKTFNAESRPCAVTVRFYNNNGRETGALLKKAFYLLGCRRRFDKWPSCPPPPKKGPPPQAARPQAGHT</sequence>
<evidence type="ECO:0000313" key="2">
    <source>
        <dbReference type="EMBL" id="KAG5650361.1"/>
    </source>
</evidence>
<protein>
    <submittedName>
        <fullName evidence="2">Uncharacterized protein</fullName>
    </submittedName>
</protein>
<keyword evidence="3" id="KW-1185">Reference proteome</keyword>
<proteinExistence type="predicted"/>
<dbReference type="PANTHER" id="PTHR33472">
    <property type="entry name" value="OS01G0106600 PROTEIN"/>
    <property type="match status" value="1"/>
</dbReference>
<comment type="caution">
    <text evidence="2">The sequence shown here is derived from an EMBL/GenBank/DDBJ whole genome shotgun (WGS) entry which is preliminary data.</text>
</comment>
<dbReference type="AlphaFoldDB" id="A0A9P7GHZ5"/>
<dbReference type="Proteomes" id="UP000717328">
    <property type="component" value="Unassembled WGS sequence"/>
</dbReference>
<organism evidence="2 3">
    <name type="scientific">Sphagnurus paluster</name>
    <dbReference type="NCBI Taxonomy" id="117069"/>
    <lineage>
        <taxon>Eukaryota</taxon>
        <taxon>Fungi</taxon>
        <taxon>Dikarya</taxon>
        <taxon>Basidiomycota</taxon>
        <taxon>Agaricomycotina</taxon>
        <taxon>Agaricomycetes</taxon>
        <taxon>Agaricomycetidae</taxon>
        <taxon>Agaricales</taxon>
        <taxon>Tricholomatineae</taxon>
        <taxon>Lyophyllaceae</taxon>
        <taxon>Sphagnurus</taxon>
    </lineage>
</organism>
<name>A0A9P7GHZ5_9AGAR</name>
<reference evidence="2" key="2">
    <citation type="submission" date="2021-10" db="EMBL/GenBank/DDBJ databases">
        <title>Phylogenomics reveals ancestral predisposition of the termite-cultivated fungus Termitomyces towards a domesticated lifestyle.</title>
        <authorList>
            <person name="Auxier B."/>
            <person name="Grum-Grzhimaylo A."/>
            <person name="Cardenas M.E."/>
            <person name="Lodge J.D."/>
            <person name="Laessoe T."/>
            <person name="Pedersen O."/>
            <person name="Smith M.E."/>
            <person name="Kuyper T.W."/>
            <person name="Franco-Molano E.A."/>
            <person name="Baroni T.J."/>
            <person name="Aanen D.K."/>
        </authorList>
    </citation>
    <scope>NUCLEOTIDE SEQUENCE</scope>
    <source>
        <strain evidence="2">D49</strain>
    </source>
</reference>
<feature type="compositionally biased region" description="Basic residues" evidence="1">
    <location>
        <begin position="1"/>
        <end position="10"/>
    </location>
</feature>
<dbReference type="PANTHER" id="PTHR33472:SF28">
    <property type="entry name" value="BROMO AND FHA DOMAIN-CONTAINING PROTEIN DDB_G0267958"/>
    <property type="match status" value="1"/>
</dbReference>
<feature type="compositionally biased region" description="Pro residues" evidence="1">
    <location>
        <begin position="451"/>
        <end position="464"/>
    </location>
</feature>
<feature type="region of interest" description="Disordered" evidence="1">
    <location>
        <begin position="1"/>
        <end position="72"/>
    </location>
</feature>
<accession>A0A9P7GHZ5</accession>
<gene>
    <name evidence="2" type="ORF">H0H81_012498</name>
</gene>
<evidence type="ECO:0000256" key="1">
    <source>
        <dbReference type="SAM" id="MobiDB-lite"/>
    </source>
</evidence>
<feature type="region of interest" description="Disordered" evidence="1">
    <location>
        <begin position="450"/>
        <end position="472"/>
    </location>
</feature>